<evidence type="ECO:0008006" key="3">
    <source>
        <dbReference type="Google" id="ProtNLM"/>
    </source>
</evidence>
<keyword evidence="1" id="KW-1133">Transmembrane helix</keyword>
<organism evidence="2">
    <name type="scientific">marine sediment metagenome</name>
    <dbReference type="NCBI Taxonomy" id="412755"/>
    <lineage>
        <taxon>unclassified sequences</taxon>
        <taxon>metagenomes</taxon>
        <taxon>ecological metagenomes</taxon>
    </lineage>
</organism>
<dbReference type="AlphaFoldDB" id="X1CG19"/>
<accession>X1CG19</accession>
<proteinExistence type="predicted"/>
<feature type="non-terminal residue" evidence="2">
    <location>
        <position position="118"/>
    </location>
</feature>
<dbReference type="EMBL" id="BART01017883">
    <property type="protein sequence ID" value="GAG83181.1"/>
    <property type="molecule type" value="Genomic_DNA"/>
</dbReference>
<keyword evidence="1" id="KW-0472">Membrane</keyword>
<sequence length="118" mass="13471">MKRNFFIILIADVFLVGINLYFFSFLAFKQPIIIDNLQIKTSETSDALPEKPAHYLEDLTPIKESLLLDEVSFLEIHLSEMKTRFYETGTLEKEVPILAKGDSQEWGGTPAGLYKLKS</sequence>
<keyword evidence="1" id="KW-0812">Transmembrane</keyword>
<evidence type="ECO:0000313" key="2">
    <source>
        <dbReference type="EMBL" id="GAG83181.1"/>
    </source>
</evidence>
<name>X1CG19_9ZZZZ</name>
<feature type="transmembrane region" description="Helical" evidence="1">
    <location>
        <begin position="6"/>
        <end position="28"/>
    </location>
</feature>
<protein>
    <recommendedName>
        <fullName evidence="3">YkuD domain-containing protein</fullName>
    </recommendedName>
</protein>
<comment type="caution">
    <text evidence="2">The sequence shown here is derived from an EMBL/GenBank/DDBJ whole genome shotgun (WGS) entry which is preliminary data.</text>
</comment>
<gene>
    <name evidence="2" type="ORF">S01H4_33891</name>
</gene>
<reference evidence="2" key="1">
    <citation type="journal article" date="2014" name="Front. Microbiol.">
        <title>High frequency of phylogenetically diverse reductive dehalogenase-homologous genes in deep subseafloor sedimentary metagenomes.</title>
        <authorList>
            <person name="Kawai M."/>
            <person name="Futagami T."/>
            <person name="Toyoda A."/>
            <person name="Takaki Y."/>
            <person name="Nishi S."/>
            <person name="Hori S."/>
            <person name="Arai W."/>
            <person name="Tsubouchi T."/>
            <person name="Morono Y."/>
            <person name="Uchiyama I."/>
            <person name="Ito T."/>
            <person name="Fujiyama A."/>
            <person name="Inagaki F."/>
            <person name="Takami H."/>
        </authorList>
    </citation>
    <scope>NUCLEOTIDE SEQUENCE</scope>
    <source>
        <strain evidence="2">Expedition CK06-06</strain>
    </source>
</reference>
<evidence type="ECO:0000256" key="1">
    <source>
        <dbReference type="SAM" id="Phobius"/>
    </source>
</evidence>